<dbReference type="AlphaFoldDB" id="A0AAD4ZEQ4"/>
<name>A0AAD4ZEQ4_PRUDU</name>
<gene>
    <name evidence="2" type="ORF">L3X38_011879</name>
</gene>
<comment type="caution">
    <text evidence="2">The sequence shown here is derived from an EMBL/GenBank/DDBJ whole genome shotgun (WGS) entry which is preliminary data.</text>
</comment>
<accession>A0AAD4ZEQ4</accession>
<protein>
    <submittedName>
        <fullName evidence="2">Uncharacterized protein</fullName>
    </submittedName>
</protein>
<dbReference type="Proteomes" id="UP001054821">
    <property type="component" value="Chromosome 2"/>
</dbReference>
<reference evidence="2 3" key="1">
    <citation type="journal article" date="2022" name="G3 (Bethesda)">
        <title>Whole-genome sequence and methylome profiling of the almond [Prunus dulcis (Mill.) D.A. Webb] cultivar 'Nonpareil'.</title>
        <authorList>
            <person name="D'Amico-Willman K.M."/>
            <person name="Ouma W.Z."/>
            <person name="Meulia T."/>
            <person name="Sideli G.M."/>
            <person name="Gradziel T.M."/>
            <person name="Fresnedo-Ramirez J."/>
        </authorList>
    </citation>
    <scope>NUCLEOTIDE SEQUENCE [LARGE SCALE GENOMIC DNA]</scope>
    <source>
        <strain evidence="2">Clone GOH B32 T37-40</strain>
    </source>
</reference>
<dbReference type="EMBL" id="JAJFAZ020000002">
    <property type="protein sequence ID" value="KAI5344002.1"/>
    <property type="molecule type" value="Genomic_DNA"/>
</dbReference>
<evidence type="ECO:0000313" key="2">
    <source>
        <dbReference type="EMBL" id="KAI5344002.1"/>
    </source>
</evidence>
<feature type="compositionally biased region" description="Basic residues" evidence="1">
    <location>
        <begin position="90"/>
        <end position="100"/>
    </location>
</feature>
<feature type="region of interest" description="Disordered" evidence="1">
    <location>
        <begin position="77"/>
        <end position="100"/>
    </location>
</feature>
<proteinExistence type="predicted"/>
<evidence type="ECO:0000313" key="3">
    <source>
        <dbReference type="Proteomes" id="UP001054821"/>
    </source>
</evidence>
<evidence type="ECO:0000256" key="1">
    <source>
        <dbReference type="SAM" id="MobiDB-lite"/>
    </source>
</evidence>
<sequence length="100" mass="11532">MNAAPTPSKRLIVPAPKKKSHLPKKVYSDCRHRLMVRQEERGRSSIRIEAWLNDSQMRVLSEKLPIQQVQGLEATGDSNPEYILYGTPKTKYRSATRNRQ</sequence>
<keyword evidence="3" id="KW-1185">Reference proteome</keyword>
<organism evidence="2 3">
    <name type="scientific">Prunus dulcis</name>
    <name type="common">Almond</name>
    <name type="synonym">Amygdalus dulcis</name>
    <dbReference type="NCBI Taxonomy" id="3755"/>
    <lineage>
        <taxon>Eukaryota</taxon>
        <taxon>Viridiplantae</taxon>
        <taxon>Streptophyta</taxon>
        <taxon>Embryophyta</taxon>
        <taxon>Tracheophyta</taxon>
        <taxon>Spermatophyta</taxon>
        <taxon>Magnoliopsida</taxon>
        <taxon>eudicotyledons</taxon>
        <taxon>Gunneridae</taxon>
        <taxon>Pentapetalae</taxon>
        <taxon>rosids</taxon>
        <taxon>fabids</taxon>
        <taxon>Rosales</taxon>
        <taxon>Rosaceae</taxon>
        <taxon>Amygdaloideae</taxon>
        <taxon>Amygdaleae</taxon>
        <taxon>Prunus</taxon>
    </lineage>
</organism>